<gene>
    <name evidence="3" type="ORF">N0V83_003224</name>
</gene>
<keyword evidence="4" id="KW-1185">Reference proteome</keyword>
<feature type="compositionally biased region" description="Basic and acidic residues" evidence="1">
    <location>
        <begin position="441"/>
        <end position="450"/>
    </location>
</feature>
<feature type="region of interest" description="Disordered" evidence="1">
    <location>
        <begin position="20"/>
        <end position="266"/>
    </location>
</feature>
<feature type="region of interest" description="Disordered" evidence="1">
    <location>
        <begin position="281"/>
        <end position="348"/>
    </location>
</feature>
<dbReference type="AlphaFoldDB" id="A0A9W8YAS3"/>
<feature type="compositionally biased region" description="Low complexity" evidence="1">
    <location>
        <begin position="327"/>
        <end position="340"/>
    </location>
</feature>
<dbReference type="EMBL" id="JAPEUY010000005">
    <property type="protein sequence ID" value="KAJ4372933.1"/>
    <property type="molecule type" value="Genomic_DNA"/>
</dbReference>
<evidence type="ECO:0000313" key="3">
    <source>
        <dbReference type="EMBL" id="KAJ4372933.1"/>
    </source>
</evidence>
<feature type="compositionally biased region" description="Basic and acidic residues" evidence="1">
    <location>
        <begin position="75"/>
        <end position="97"/>
    </location>
</feature>
<protein>
    <recommendedName>
        <fullName evidence="2">WKF domain-containing protein</fullName>
    </recommendedName>
</protein>
<feature type="domain" description="WKF" evidence="2">
    <location>
        <begin position="353"/>
        <end position="415"/>
    </location>
</feature>
<feature type="compositionally biased region" description="Basic residues" evidence="1">
    <location>
        <begin position="139"/>
        <end position="148"/>
    </location>
</feature>
<dbReference type="InterPro" id="IPR019327">
    <property type="entry name" value="WKF"/>
</dbReference>
<sequence length="586" mass="63867">MADHGSRIPAWRRLGLALKNESQSGVAVPEHNSSHNASHHATAYDAKEDAQDMFKSPVEPAVNGKLSKLGKRKHQPEPAEDHGENSKKSRSSRKDVEINGEPDLDSTMTTHSGNAHVESRIADPRATETARPKGDPNYRKKKTKPNNRRRVDRDEAQVSNSQPSYELSVNPTSPDEPQSTNGRSTLLVSTETDHHDSAATATPPKQSKACKSINKDTSCSPPHTDRRKSVAFTPDTKTTDGNTGQDLFKKWVAEQKGTGPVSAPPEVSNFNLHSLIAAEEKAARRSGQLEKQTTAEATPRSENTDQSELPAKQSIAPVISQAPNSCSDKSSATTTGTSTPKGKKKKDPSVYLSYLTQYHTDRDHWKFNKAKQNDVVDNALNIFRIPVEHSEALIEYVSGLKGAGVIERLKDRCNALLKELGEQDAQNPLPMDDAEVRKAAQEEAQQERITKERKRRKVEGDVEGLLAHPHPDGYIRRLRRKRAEALLAALGRTAPVSPALAHTNGINPMMRKLASPPQRDSKKRKRRGEVSSDESSSDSSSDEESSSSDSESEDGDSSEAGSDSDGAASTSDTGNSDESDSDSDSE</sequence>
<feature type="compositionally biased region" description="Low complexity" evidence="1">
    <location>
        <begin position="558"/>
        <end position="574"/>
    </location>
</feature>
<accession>A0A9W8YAS3</accession>
<dbReference type="Pfam" id="PF10180">
    <property type="entry name" value="WKF"/>
    <property type="match status" value="1"/>
</dbReference>
<feature type="compositionally biased region" description="Polar residues" evidence="1">
    <location>
        <begin position="235"/>
        <end position="245"/>
    </location>
</feature>
<feature type="compositionally biased region" description="Acidic residues" evidence="1">
    <location>
        <begin position="575"/>
        <end position="586"/>
    </location>
</feature>
<dbReference type="PANTHER" id="PTHR22306">
    <property type="entry name" value="CHROMOSOME 7 OPEN READING FRAME 50"/>
    <property type="match status" value="1"/>
</dbReference>
<proteinExistence type="predicted"/>
<evidence type="ECO:0000313" key="4">
    <source>
        <dbReference type="Proteomes" id="UP001140560"/>
    </source>
</evidence>
<feature type="compositionally biased region" description="Basic and acidic residues" evidence="1">
    <location>
        <begin position="117"/>
        <end position="138"/>
    </location>
</feature>
<dbReference type="OrthoDB" id="10261563at2759"/>
<feature type="compositionally biased region" description="Polar residues" evidence="1">
    <location>
        <begin position="289"/>
        <end position="307"/>
    </location>
</feature>
<reference evidence="3" key="1">
    <citation type="submission" date="2022-10" db="EMBL/GenBank/DDBJ databases">
        <title>Tapping the CABI collections for fungal endophytes: first genome assemblies for Collariella, Neodidymelliopsis, Ascochyta clinopodiicola, Didymella pomorum, Didymosphaeria variabile, Neocosmospora piperis and Neocucurbitaria cava.</title>
        <authorList>
            <person name="Hill R."/>
        </authorList>
    </citation>
    <scope>NUCLEOTIDE SEQUENCE</scope>
    <source>
        <strain evidence="3">IMI 356814</strain>
    </source>
</reference>
<evidence type="ECO:0000256" key="1">
    <source>
        <dbReference type="SAM" id="MobiDB-lite"/>
    </source>
</evidence>
<comment type="caution">
    <text evidence="3">The sequence shown here is derived from an EMBL/GenBank/DDBJ whole genome shotgun (WGS) entry which is preliminary data.</text>
</comment>
<dbReference type="PANTHER" id="PTHR22306:SF2">
    <property type="entry name" value="CHROMOSOME 7 OPEN READING FRAME 50"/>
    <property type="match status" value="1"/>
</dbReference>
<feature type="region of interest" description="Disordered" evidence="1">
    <location>
        <begin position="441"/>
        <end position="460"/>
    </location>
</feature>
<name>A0A9W8YAS3_9PLEO</name>
<feature type="compositionally biased region" description="Acidic residues" evidence="1">
    <location>
        <begin position="531"/>
        <end position="557"/>
    </location>
</feature>
<dbReference type="Proteomes" id="UP001140560">
    <property type="component" value="Unassembled WGS sequence"/>
</dbReference>
<feature type="region of interest" description="Disordered" evidence="1">
    <location>
        <begin position="498"/>
        <end position="586"/>
    </location>
</feature>
<evidence type="ECO:0000259" key="2">
    <source>
        <dbReference type="Pfam" id="PF10180"/>
    </source>
</evidence>
<feature type="compositionally biased region" description="Polar residues" evidence="1">
    <location>
        <begin position="157"/>
        <end position="190"/>
    </location>
</feature>
<organism evidence="3 4">
    <name type="scientific">Neocucurbitaria cava</name>
    <dbReference type="NCBI Taxonomy" id="798079"/>
    <lineage>
        <taxon>Eukaryota</taxon>
        <taxon>Fungi</taxon>
        <taxon>Dikarya</taxon>
        <taxon>Ascomycota</taxon>
        <taxon>Pezizomycotina</taxon>
        <taxon>Dothideomycetes</taxon>
        <taxon>Pleosporomycetidae</taxon>
        <taxon>Pleosporales</taxon>
        <taxon>Pleosporineae</taxon>
        <taxon>Cucurbitariaceae</taxon>
        <taxon>Neocucurbitaria</taxon>
    </lineage>
</organism>